<keyword evidence="2" id="KW-1133">Transmembrane helix</keyword>
<keyword evidence="3" id="KW-0732">Signal</keyword>
<evidence type="ECO:0000256" key="2">
    <source>
        <dbReference type="SAM" id="Phobius"/>
    </source>
</evidence>
<evidence type="ECO:0000256" key="1">
    <source>
        <dbReference type="SAM" id="MobiDB-lite"/>
    </source>
</evidence>
<organism evidence="4 5">
    <name type="scientific">Adineta ricciae</name>
    <name type="common">Rotifer</name>
    <dbReference type="NCBI Taxonomy" id="249248"/>
    <lineage>
        <taxon>Eukaryota</taxon>
        <taxon>Metazoa</taxon>
        <taxon>Spiralia</taxon>
        <taxon>Gnathifera</taxon>
        <taxon>Rotifera</taxon>
        <taxon>Eurotatoria</taxon>
        <taxon>Bdelloidea</taxon>
        <taxon>Adinetida</taxon>
        <taxon>Adinetidae</taxon>
        <taxon>Adineta</taxon>
    </lineage>
</organism>
<evidence type="ECO:0000313" key="5">
    <source>
        <dbReference type="Proteomes" id="UP000663852"/>
    </source>
</evidence>
<dbReference type="OrthoDB" id="9971682at2759"/>
<comment type="caution">
    <text evidence="4">The sequence shown here is derived from an EMBL/GenBank/DDBJ whole genome shotgun (WGS) entry which is preliminary data.</text>
</comment>
<accession>A0A813ZWC5</accession>
<reference evidence="4" key="1">
    <citation type="submission" date="2021-02" db="EMBL/GenBank/DDBJ databases">
        <authorList>
            <person name="Nowell W R."/>
        </authorList>
    </citation>
    <scope>NUCLEOTIDE SEQUENCE</scope>
</reference>
<dbReference type="AlphaFoldDB" id="A0A813ZWC5"/>
<keyword evidence="2" id="KW-0472">Membrane</keyword>
<protein>
    <submittedName>
        <fullName evidence="4">Uncharacterized protein</fullName>
    </submittedName>
</protein>
<proteinExistence type="predicted"/>
<feature type="region of interest" description="Disordered" evidence="1">
    <location>
        <begin position="161"/>
        <end position="191"/>
    </location>
</feature>
<feature type="signal peptide" evidence="3">
    <location>
        <begin position="1"/>
        <end position="25"/>
    </location>
</feature>
<name>A0A813ZWC5_ADIRI</name>
<dbReference type="Proteomes" id="UP000663852">
    <property type="component" value="Unassembled WGS sequence"/>
</dbReference>
<keyword evidence="2" id="KW-0812">Transmembrane</keyword>
<feature type="chain" id="PRO_5032794065" evidence="3">
    <location>
        <begin position="26"/>
        <end position="191"/>
    </location>
</feature>
<evidence type="ECO:0000313" key="4">
    <source>
        <dbReference type="EMBL" id="CAF0904483.1"/>
    </source>
</evidence>
<dbReference type="EMBL" id="CAJNOJ010000034">
    <property type="protein sequence ID" value="CAF0904483.1"/>
    <property type="molecule type" value="Genomic_DNA"/>
</dbReference>
<evidence type="ECO:0000256" key="3">
    <source>
        <dbReference type="SAM" id="SignalP"/>
    </source>
</evidence>
<feature type="transmembrane region" description="Helical" evidence="2">
    <location>
        <begin position="63"/>
        <end position="88"/>
    </location>
</feature>
<gene>
    <name evidence="4" type="ORF">EDS130_LOCUS9944</name>
</gene>
<sequence>MNTLLLVIILYVLVFQHFDFIKVEATEICFYRLPNSTRVAMSCSDACCTSIGMSSDTTCCSTISWGSIAIPFFVFTGVCVLAICILYCRPLWKTCFCGHKCPCSHRSRVATPTPSPTYVNPVYIVNNDDLPDYDTIIKDTSIKDGIPPPYTFVTTHPTDFNIEPRAPNAPPQYHSRRSSLSTSHPTAPVEP</sequence>